<dbReference type="PANTHER" id="PTHR42878">
    <property type="entry name" value="TWO-COMPONENT HISTIDINE KINASE"/>
    <property type="match status" value="1"/>
</dbReference>
<dbReference type="SUPFAM" id="SSF55785">
    <property type="entry name" value="PYP-like sensor domain (PAS domain)"/>
    <property type="match status" value="1"/>
</dbReference>
<dbReference type="FunFam" id="3.30.565.10:FF:000006">
    <property type="entry name" value="Sensor histidine kinase WalK"/>
    <property type="match status" value="1"/>
</dbReference>
<gene>
    <name evidence="11" type="ORF">LFTS_01597</name>
</gene>
<dbReference type="GO" id="GO:0016020">
    <property type="term" value="C:membrane"/>
    <property type="evidence" value="ECO:0007669"/>
    <property type="project" value="UniProtKB-SubCell"/>
</dbReference>
<evidence type="ECO:0000256" key="7">
    <source>
        <dbReference type="SAM" id="Phobius"/>
    </source>
</evidence>
<feature type="domain" description="PAC" evidence="10">
    <location>
        <begin position="304"/>
        <end position="356"/>
    </location>
</feature>
<protein>
    <recommendedName>
        <fullName evidence="2">histidine kinase</fullName>
        <ecNumber evidence="2">2.7.13.3</ecNumber>
    </recommendedName>
</protein>
<dbReference type="OrthoDB" id="9808408at2"/>
<comment type="catalytic activity">
    <reaction evidence="1">
        <text>ATP + protein L-histidine = ADP + protein N-phospho-L-histidine.</text>
        <dbReference type="EC" id="2.7.13.3"/>
    </reaction>
</comment>
<dbReference type="GO" id="GO:0030295">
    <property type="term" value="F:protein kinase activator activity"/>
    <property type="evidence" value="ECO:0007669"/>
    <property type="project" value="TreeGrafter"/>
</dbReference>
<feature type="domain" description="PAS" evidence="9">
    <location>
        <begin position="230"/>
        <end position="301"/>
    </location>
</feature>
<dbReference type="SMART" id="SM00091">
    <property type="entry name" value="PAS"/>
    <property type="match status" value="1"/>
</dbReference>
<keyword evidence="6 7" id="KW-0472">Membrane</keyword>
<proteinExistence type="predicted"/>
<dbReference type="Pfam" id="PF05227">
    <property type="entry name" value="CHASE3"/>
    <property type="match status" value="1"/>
</dbReference>
<dbReference type="PRINTS" id="PR00344">
    <property type="entry name" value="BCTRLSENSOR"/>
</dbReference>
<dbReference type="EC" id="2.7.13.3" evidence="2"/>
<dbReference type="InterPro" id="IPR004358">
    <property type="entry name" value="Sig_transdc_His_kin-like_C"/>
</dbReference>
<dbReference type="PROSITE" id="PS50112">
    <property type="entry name" value="PAS"/>
    <property type="match status" value="1"/>
</dbReference>
<dbReference type="Pfam" id="PF08447">
    <property type="entry name" value="PAS_3"/>
    <property type="match status" value="1"/>
</dbReference>
<dbReference type="PANTHER" id="PTHR42878:SF15">
    <property type="entry name" value="BACTERIOPHYTOCHROME"/>
    <property type="match status" value="1"/>
</dbReference>
<dbReference type="InterPro" id="IPR036890">
    <property type="entry name" value="HATPase_C_sf"/>
</dbReference>
<dbReference type="InterPro" id="IPR003594">
    <property type="entry name" value="HATPase_dom"/>
</dbReference>
<dbReference type="RefSeq" id="WP_052157961.1">
    <property type="nucleotide sequence ID" value="NZ_JPGK01000009.1"/>
</dbReference>
<dbReference type="InterPro" id="IPR003661">
    <property type="entry name" value="HisK_dim/P_dom"/>
</dbReference>
<dbReference type="InterPro" id="IPR050351">
    <property type="entry name" value="BphY/WalK/GraS-like"/>
</dbReference>
<dbReference type="CDD" id="cd19410">
    <property type="entry name" value="HK9-like_sensor"/>
    <property type="match status" value="1"/>
</dbReference>
<dbReference type="InterPro" id="IPR007891">
    <property type="entry name" value="CHASE3"/>
</dbReference>
<dbReference type="GO" id="GO:0007234">
    <property type="term" value="P:osmosensory signaling via phosphorelay pathway"/>
    <property type="evidence" value="ECO:0007669"/>
    <property type="project" value="TreeGrafter"/>
</dbReference>
<dbReference type="SUPFAM" id="SSF47384">
    <property type="entry name" value="Homodimeric domain of signal transducing histidine kinase"/>
    <property type="match status" value="1"/>
</dbReference>
<dbReference type="InterPro" id="IPR000014">
    <property type="entry name" value="PAS"/>
</dbReference>
<evidence type="ECO:0000313" key="11">
    <source>
        <dbReference type="EMBL" id="SOU92956.1"/>
    </source>
</evidence>
<feature type="transmembrane region" description="Helical" evidence="7">
    <location>
        <begin position="191"/>
        <end position="213"/>
    </location>
</feature>
<dbReference type="InterPro" id="IPR036097">
    <property type="entry name" value="HisK_dim/P_sf"/>
</dbReference>
<evidence type="ECO:0000259" key="8">
    <source>
        <dbReference type="PROSITE" id="PS50109"/>
    </source>
</evidence>
<dbReference type="Pfam" id="PF00512">
    <property type="entry name" value="HisKA"/>
    <property type="match status" value="1"/>
</dbReference>
<organism evidence="11">
    <name type="scientific">Leptospirillum ferriphilum</name>
    <dbReference type="NCBI Taxonomy" id="178606"/>
    <lineage>
        <taxon>Bacteria</taxon>
        <taxon>Pseudomonadati</taxon>
        <taxon>Nitrospirota</taxon>
        <taxon>Nitrospiria</taxon>
        <taxon>Nitrospirales</taxon>
        <taxon>Nitrospiraceae</taxon>
        <taxon>Leptospirillum</taxon>
    </lineage>
</organism>
<dbReference type="CDD" id="cd00082">
    <property type="entry name" value="HisKA"/>
    <property type="match status" value="1"/>
</dbReference>
<feature type="transmembrane region" description="Helical" evidence="7">
    <location>
        <begin position="16"/>
        <end position="39"/>
    </location>
</feature>
<dbReference type="SMART" id="SM00387">
    <property type="entry name" value="HATPase_c"/>
    <property type="match status" value="1"/>
</dbReference>
<dbReference type="SMART" id="SM00388">
    <property type="entry name" value="HisKA"/>
    <property type="match status" value="1"/>
</dbReference>
<dbReference type="SUPFAM" id="SSF55874">
    <property type="entry name" value="ATPase domain of HSP90 chaperone/DNA topoisomerase II/histidine kinase"/>
    <property type="match status" value="1"/>
</dbReference>
<evidence type="ECO:0000256" key="2">
    <source>
        <dbReference type="ARBA" id="ARBA00012438"/>
    </source>
</evidence>
<dbReference type="InterPro" id="IPR001610">
    <property type="entry name" value="PAC"/>
</dbReference>
<dbReference type="AlphaFoldDB" id="A0A2I2MIA6"/>
<keyword evidence="5" id="KW-0418">Kinase</keyword>
<dbReference type="Gene3D" id="3.30.450.20">
    <property type="entry name" value="PAS domain"/>
    <property type="match status" value="1"/>
</dbReference>
<keyword evidence="4" id="KW-0808">Transferase</keyword>
<accession>A0A2I2MIA6</accession>
<dbReference type="SMART" id="SM00086">
    <property type="entry name" value="PAC"/>
    <property type="match status" value="1"/>
</dbReference>
<evidence type="ECO:0000256" key="6">
    <source>
        <dbReference type="ARBA" id="ARBA00023136"/>
    </source>
</evidence>
<feature type="domain" description="Histidine kinase" evidence="8">
    <location>
        <begin position="381"/>
        <end position="597"/>
    </location>
</feature>
<reference evidence="11" key="1">
    <citation type="submission" date="2017-12" db="EMBL/GenBank/DDBJ databases">
        <authorList>
            <consortium name="SysMetEx"/>
        </authorList>
    </citation>
    <scope>NUCLEOTIDE SEQUENCE</scope>
    <source>
        <strain evidence="11">Pb_238</strain>
    </source>
</reference>
<dbReference type="InterPro" id="IPR013655">
    <property type="entry name" value="PAS_fold_3"/>
</dbReference>
<dbReference type="EMBL" id="LT966316">
    <property type="protein sequence ID" value="SOU92956.1"/>
    <property type="molecule type" value="Genomic_DNA"/>
</dbReference>
<dbReference type="GO" id="GO:0000155">
    <property type="term" value="F:phosphorelay sensor kinase activity"/>
    <property type="evidence" value="ECO:0007669"/>
    <property type="project" value="InterPro"/>
</dbReference>
<dbReference type="PROSITE" id="PS50113">
    <property type="entry name" value="PAC"/>
    <property type="match status" value="1"/>
</dbReference>
<evidence type="ECO:0000259" key="10">
    <source>
        <dbReference type="PROSITE" id="PS50113"/>
    </source>
</evidence>
<dbReference type="GO" id="GO:0000156">
    <property type="term" value="F:phosphorelay response regulator activity"/>
    <property type="evidence" value="ECO:0007669"/>
    <property type="project" value="TreeGrafter"/>
</dbReference>
<evidence type="ECO:0000256" key="1">
    <source>
        <dbReference type="ARBA" id="ARBA00000085"/>
    </source>
</evidence>
<evidence type="ECO:0000256" key="5">
    <source>
        <dbReference type="ARBA" id="ARBA00022777"/>
    </source>
</evidence>
<name>A0A2I2MIA6_9BACT</name>
<dbReference type="Gene3D" id="3.30.565.10">
    <property type="entry name" value="Histidine kinase-like ATPase, C-terminal domain"/>
    <property type="match status" value="1"/>
</dbReference>
<dbReference type="Pfam" id="PF02518">
    <property type="entry name" value="HATPase_c"/>
    <property type="match status" value="1"/>
</dbReference>
<dbReference type="InterPro" id="IPR035965">
    <property type="entry name" value="PAS-like_dom_sf"/>
</dbReference>
<keyword evidence="3" id="KW-0597">Phosphoprotein</keyword>
<sequence>MVFPLMGSFFWNSRRLSLVMIFLAIGILLWMGIVSLRFLGSFLQESDRVEHSWMVLTSIDRLFSELQDAETGERGYIITRNPSFLSPYQSAGKKVRGHLQDLEHLVSDRPSQEKRAMELGQLIDKRLFLLGKGVALGKSGISPHPDALLMVMLRGKEVMDQIRHQTQSMKSSEYRRLRRRSLLFYRTKKKVLPLVGGGLAASVLMISLSSLFLSREIDRRVQAEQKARKYAEEVRNLYDYAPCGYHSVDREGIFLRINETELSWLGYRREELEGKKRIFELLFPEDLPLYQNAFQGMLRGEPVRDLRLRFLRKDGSVLPVLLNVSVNRDDSGKFFSTRGVLLDMTDKRIDEEKILDLNRTLSERNRQLEVTNGELEGFSYSVSHDLRAPLRSIDGFSRILQEDYAGKLDAEGERVIGVIRNNTRKMSNLIDDLLAFSRLGKKAFSWSLVDMEALIREDILPGVLSGSEKGTGVDVTLSPLPRAWGDRTLLAQVWTNLLSNAVKFSEKREKPSVRVEGRVETEEVVYTVRDNGVGFDMQYYDKLFKVFQRLHAQAEFPGTGVGLAIVQRVIARHGGRVWAESQSNEGAAFHFSLPVRDSPPV</sequence>
<dbReference type="PROSITE" id="PS50109">
    <property type="entry name" value="HIS_KIN"/>
    <property type="match status" value="1"/>
</dbReference>
<dbReference type="NCBIfam" id="TIGR00229">
    <property type="entry name" value="sensory_box"/>
    <property type="match status" value="1"/>
</dbReference>
<evidence type="ECO:0000259" key="9">
    <source>
        <dbReference type="PROSITE" id="PS50112"/>
    </source>
</evidence>
<dbReference type="CDD" id="cd00130">
    <property type="entry name" value="PAS"/>
    <property type="match status" value="1"/>
</dbReference>
<keyword evidence="7" id="KW-0812">Transmembrane</keyword>
<evidence type="ECO:0000256" key="4">
    <source>
        <dbReference type="ARBA" id="ARBA00022679"/>
    </source>
</evidence>
<keyword evidence="7" id="KW-1133">Transmembrane helix</keyword>
<dbReference type="InterPro" id="IPR000700">
    <property type="entry name" value="PAS-assoc_C"/>
</dbReference>
<dbReference type="Gene3D" id="1.10.287.130">
    <property type="match status" value="1"/>
</dbReference>
<evidence type="ECO:0000256" key="3">
    <source>
        <dbReference type="ARBA" id="ARBA00022553"/>
    </source>
</evidence>
<dbReference type="InterPro" id="IPR005467">
    <property type="entry name" value="His_kinase_dom"/>
</dbReference>